<keyword evidence="8" id="KW-1185">Reference proteome</keyword>
<accession>A0A4S4K8D7</accession>
<dbReference type="InterPro" id="IPR008949">
    <property type="entry name" value="Isoprenoid_synthase_dom_sf"/>
</dbReference>
<gene>
    <name evidence="7" type="ORF">EW026_g7260</name>
</gene>
<dbReference type="GO" id="GO:0046872">
    <property type="term" value="F:metal ion binding"/>
    <property type="evidence" value="ECO:0007669"/>
    <property type="project" value="UniProtKB-KW"/>
</dbReference>
<evidence type="ECO:0000256" key="3">
    <source>
        <dbReference type="ARBA" id="ARBA00022723"/>
    </source>
</evidence>
<evidence type="ECO:0000313" key="8">
    <source>
        <dbReference type="Proteomes" id="UP000309038"/>
    </source>
</evidence>
<organism evidence="7 8">
    <name type="scientific">Hermanssonia centrifuga</name>
    <dbReference type="NCBI Taxonomy" id="98765"/>
    <lineage>
        <taxon>Eukaryota</taxon>
        <taxon>Fungi</taxon>
        <taxon>Dikarya</taxon>
        <taxon>Basidiomycota</taxon>
        <taxon>Agaricomycotina</taxon>
        <taxon>Agaricomycetes</taxon>
        <taxon>Polyporales</taxon>
        <taxon>Meruliaceae</taxon>
        <taxon>Hermanssonia</taxon>
    </lineage>
</organism>
<comment type="cofactor">
    <cofactor evidence="1 6">
        <name>Mg(2+)</name>
        <dbReference type="ChEBI" id="CHEBI:18420"/>
    </cofactor>
</comment>
<dbReference type="SUPFAM" id="SSF48576">
    <property type="entry name" value="Terpenoid synthases"/>
    <property type="match status" value="1"/>
</dbReference>
<evidence type="ECO:0000256" key="2">
    <source>
        <dbReference type="ARBA" id="ARBA00006333"/>
    </source>
</evidence>
<evidence type="ECO:0000256" key="5">
    <source>
        <dbReference type="ARBA" id="ARBA00023239"/>
    </source>
</evidence>
<dbReference type="EMBL" id="SGPJ01000492">
    <property type="protein sequence ID" value="THG94154.1"/>
    <property type="molecule type" value="Genomic_DNA"/>
</dbReference>
<comment type="caution">
    <text evidence="7">The sequence shown here is derived from an EMBL/GenBank/DDBJ whole genome shotgun (WGS) entry which is preliminary data.</text>
</comment>
<dbReference type="AlphaFoldDB" id="A0A4S4K8D7"/>
<keyword evidence="5 6" id="KW-0456">Lyase</keyword>
<dbReference type="PANTHER" id="PTHR35201:SF4">
    <property type="entry name" value="BETA-PINACENE SYNTHASE-RELATED"/>
    <property type="match status" value="1"/>
</dbReference>
<dbReference type="Proteomes" id="UP000309038">
    <property type="component" value="Unassembled WGS sequence"/>
</dbReference>
<evidence type="ECO:0000256" key="6">
    <source>
        <dbReference type="RuleBase" id="RU366034"/>
    </source>
</evidence>
<sequence length="132" mass="14987">MLANDLFSYAKEKLSNSDGKNIMRILQEKDGLNLDYTQAVDRVKIMLREKEQEYISAGTACLEDHELGKDPDVRRWIASLPYVMTGNVIWSQQTARYKIKSMPEGILFPSITYALEQTPADGAGKNTFTSYE</sequence>
<comment type="similarity">
    <text evidence="2 6">Belongs to the terpene synthase family.</text>
</comment>
<keyword evidence="3 6" id="KW-0479">Metal-binding</keyword>
<dbReference type="PANTHER" id="PTHR35201">
    <property type="entry name" value="TERPENE SYNTHASE"/>
    <property type="match status" value="1"/>
</dbReference>
<dbReference type="GO" id="GO:0010333">
    <property type="term" value="F:terpene synthase activity"/>
    <property type="evidence" value="ECO:0007669"/>
    <property type="project" value="InterPro"/>
</dbReference>
<protein>
    <recommendedName>
        <fullName evidence="6">Terpene synthase</fullName>
        <ecNumber evidence="6">4.2.3.-</ecNumber>
    </recommendedName>
</protein>
<keyword evidence="4 6" id="KW-0460">Magnesium</keyword>
<proteinExistence type="inferred from homology"/>
<evidence type="ECO:0000313" key="7">
    <source>
        <dbReference type="EMBL" id="THG94154.1"/>
    </source>
</evidence>
<evidence type="ECO:0000256" key="1">
    <source>
        <dbReference type="ARBA" id="ARBA00001946"/>
    </source>
</evidence>
<reference evidence="7 8" key="1">
    <citation type="submission" date="2019-02" db="EMBL/GenBank/DDBJ databases">
        <title>Genome sequencing of the rare red list fungi Phlebia centrifuga.</title>
        <authorList>
            <person name="Buettner E."/>
            <person name="Kellner H."/>
        </authorList>
    </citation>
    <scope>NUCLEOTIDE SEQUENCE [LARGE SCALE GENOMIC DNA]</scope>
    <source>
        <strain evidence="7 8">DSM 108282</strain>
    </source>
</reference>
<dbReference type="EC" id="4.2.3.-" evidence="6"/>
<dbReference type="InterPro" id="IPR034686">
    <property type="entry name" value="Terpene_cyclase-like_2"/>
</dbReference>
<dbReference type="Pfam" id="PF19086">
    <property type="entry name" value="Terpene_syn_C_2"/>
    <property type="match status" value="1"/>
</dbReference>
<name>A0A4S4K8D7_9APHY</name>
<evidence type="ECO:0000256" key="4">
    <source>
        <dbReference type="ARBA" id="ARBA00022842"/>
    </source>
</evidence>
<dbReference type="Gene3D" id="1.10.600.10">
    <property type="entry name" value="Farnesyl Diphosphate Synthase"/>
    <property type="match status" value="1"/>
</dbReference>
<dbReference type="GO" id="GO:0008299">
    <property type="term" value="P:isoprenoid biosynthetic process"/>
    <property type="evidence" value="ECO:0007669"/>
    <property type="project" value="UniProtKB-ARBA"/>
</dbReference>